<keyword evidence="12" id="KW-1185">Reference proteome</keyword>
<dbReference type="InterPro" id="IPR000253">
    <property type="entry name" value="FHA_dom"/>
</dbReference>
<dbReference type="Proteomes" id="UP000564378">
    <property type="component" value="Unassembled WGS sequence"/>
</dbReference>
<evidence type="ECO:0000256" key="7">
    <source>
        <dbReference type="ARBA" id="ARBA00022982"/>
    </source>
</evidence>
<dbReference type="SUPFAM" id="SSF49879">
    <property type="entry name" value="SMAD/FHA domain"/>
    <property type="match status" value="1"/>
</dbReference>
<evidence type="ECO:0000313" key="12">
    <source>
        <dbReference type="Proteomes" id="UP000564378"/>
    </source>
</evidence>
<name>A0A842I1H1_9SPHN</name>
<keyword evidence="3" id="KW-0813">Transport</keyword>
<evidence type="ECO:0000256" key="5">
    <source>
        <dbReference type="ARBA" id="ARBA00022723"/>
    </source>
</evidence>
<evidence type="ECO:0000256" key="6">
    <source>
        <dbReference type="ARBA" id="ARBA00022729"/>
    </source>
</evidence>
<dbReference type="Pfam" id="PF14537">
    <property type="entry name" value="Cytochrom_c3_2"/>
    <property type="match status" value="1"/>
</dbReference>
<keyword evidence="6" id="KW-0732">Signal</keyword>
<protein>
    <submittedName>
        <fullName evidence="11">Cytochrome c3 family protein</fullName>
    </submittedName>
</protein>
<dbReference type="Gene3D" id="3.90.10.10">
    <property type="entry name" value="Cytochrome C3"/>
    <property type="match status" value="3"/>
</dbReference>
<keyword evidence="5" id="KW-0479">Metal-binding</keyword>
<evidence type="ECO:0000256" key="8">
    <source>
        <dbReference type="ARBA" id="ARBA00023004"/>
    </source>
</evidence>
<keyword evidence="9" id="KW-0472">Membrane</keyword>
<keyword evidence="9" id="KW-0812">Transmembrane</keyword>
<comment type="subcellular location">
    <subcellularLocation>
        <location evidence="2">Cell envelope</location>
    </subcellularLocation>
</comment>
<gene>
    <name evidence="11" type="ORF">H6P80_10525</name>
</gene>
<dbReference type="PANTHER" id="PTHR35038">
    <property type="entry name" value="DISSIMILATORY SULFITE REDUCTASE SIRA"/>
    <property type="match status" value="1"/>
</dbReference>
<dbReference type="Pfam" id="PF00498">
    <property type="entry name" value="FHA"/>
    <property type="match status" value="1"/>
</dbReference>
<dbReference type="InterPro" id="IPR036280">
    <property type="entry name" value="Multihaem_cyt_sf"/>
</dbReference>
<dbReference type="AlphaFoldDB" id="A0A842I1H1"/>
<dbReference type="SUPFAM" id="SSF48695">
    <property type="entry name" value="Multiheme cytochromes"/>
    <property type="match status" value="1"/>
</dbReference>
<evidence type="ECO:0000256" key="2">
    <source>
        <dbReference type="ARBA" id="ARBA00004196"/>
    </source>
</evidence>
<sequence>MSFVVKYRSRTSGGREIIRSKTVDKDSLSVGRASECDILLSDLGVTLHHATLTREGRNQVRVVTEENLPVNINGRSTTRGDISAQRGGNIRIGPHRLSVAMGDGEDEGRIAITVDREEAADKVAAHKLFNLAGIVPGKRISSWVFAVLILVACLAWPIFAYFSSQGVEERGPGFHADTMWISGPMSQAHSNLANDCQSCHVEAFVSVRDSACLECHAGVPDHAPADRMAIAEPELGLGRSFLRSVAHAFNRPDNSCASCHIEHEGSGPMPAAPQRFCADCHTGLDARLTDTRFEDVHDFVDGHPEFRPRIMLTPGGVDGSRPQYRRTSLDTEDLREDNGLKFPHELHLSQSNGVARMAQRLSAQYGFGNALDCADCHVETPDGVRFEPITMEANCQMCHSLAFDRIGGTIRTLRHGEPEMVVADIRAFYRGTAPPRPIDLSGMHRRRPGDDSQARTVGRYQFAARTRYARADQAIRAVFSRDGACYDCHQVVQPPIRGSLNFDITPVRQIARYMHYGWFDHKAHETEECSTCHAADTSEEASDVLLPRIETCRECHAGGSPSGERIVSTCAMCHSYHADDAAPYLVRARNNRGQRPERVRDYGGLAINPREDR</sequence>
<dbReference type="InterPro" id="IPR008984">
    <property type="entry name" value="SMAD_FHA_dom_sf"/>
</dbReference>
<dbReference type="RefSeq" id="WP_185801340.1">
    <property type="nucleotide sequence ID" value="NZ_JACJVJ010000002.1"/>
</dbReference>
<dbReference type="PANTHER" id="PTHR35038:SF6">
    <property type="entry name" value="SURFACE LOCALIZED DECAHEME CYTOCHROME C LIPOPROTEIN"/>
    <property type="match status" value="1"/>
</dbReference>
<keyword evidence="7" id="KW-0249">Electron transport</keyword>
<feature type="domain" description="FHA" evidence="10">
    <location>
        <begin position="28"/>
        <end position="74"/>
    </location>
</feature>
<dbReference type="PROSITE" id="PS50006">
    <property type="entry name" value="FHA_DOMAIN"/>
    <property type="match status" value="1"/>
</dbReference>
<reference evidence="11 12" key="1">
    <citation type="submission" date="2020-08" db="EMBL/GenBank/DDBJ databases">
        <title>Draft genome sequence of Parasphingopyxis sp. GrpM-11.</title>
        <authorList>
            <person name="Oh J."/>
            <person name="Roh D.-H."/>
        </authorList>
    </citation>
    <scope>NUCLEOTIDE SEQUENCE [LARGE SCALE GENOMIC DNA]</scope>
    <source>
        <strain evidence="11 12">GrpM-11</strain>
    </source>
</reference>
<keyword evidence="8" id="KW-0408">Iron</keyword>
<evidence type="ECO:0000313" key="11">
    <source>
        <dbReference type="EMBL" id="MBC2778050.1"/>
    </source>
</evidence>
<dbReference type="GO" id="GO:0030313">
    <property type="term" value="C:cell envelope"/>
    <property type="evidence" value="ECO:0007669"/>
    <property type="project" value="UniProtKB-SubCell"/>
</dbReference>
<organism evidence="11 12">
    <name type="scientific">Parasphingopyxis marina</name>
    <dbReference type="NCBI Taxonomy" id="2761622"/>
    <lineage>
        <taxon>Bacteria</taxon>
        <taxon>Pseudomonadati</taxon>
        <taxon>Pseudomonadota</taxon>
        <taxon>Alphaproteobacteria</taxon>
        <taxon>Sphingomonadales</taxon>
        <taxon>Sphingomonadaceae</taxon>
        <taxon>Parasphingopyxis</taxon>
    </lineage>
</organism>
<dbReference type="InterPro" id="IPR012286">
    <property type="entry name" value="Tetrahaem_cytochrome"/>
</dbReference>
<feature type="transmembrane region" description="Helical" evidence="9">
    <location>
        <begin position="143"/>
        <end position="162"/>
    </location>
</feature>
<evidence type="ECO:0000256" key="4">
    <source>
        <dbReference type="ARBA" id="ARBA00022617"/>
    </source>
</evidence>
<evidence type="ECO:0000256" key="1">
    <source>
        <dbReference type="ARBA" id="ARBA00001926"/>
    </source>
</evidence>
<proteinExistence type="predicted"/>
<dbReference type="GO" id="GO:0046872">
    <property type="term" value="F:metal ion binding"/>
    <property type="evidence" value="ECO:0007669"/>
    <property type="project" value="UniProtKB-KW"/>
</dbReference>
<comment type="cofactor">
    <cofactor evidence="1">
        <name>heme c</name>
        <dbReference type="ChEBI" id="CHEBI:61717"/>
    </cofactor>
</comment>
<dbReference type="CDD" id="cd08168">
    <property type="entry name" value="Cytochrom_C3"/>
    <property type="match status" value="2"/>
</dbReference>
<comment type="caution">
    <text evidence="11">The sequence shown here is derived from an EMBL/GenBank/DDBJ whole genome shotgun (WGS) entry which is preliminary data.</text>
</comment>
<evidence type="ECO:0000256" key="3">
    <source>
        <dbReference type="ARBA" id="ARBA00022448"/>
    </source>
</evidence>
<dbReference type="EMBL" id="JACJVJ010000002">
    <property type="protein sequence ID" value="MBC2778050.1"/>
    <property type="molecule type" value="Genomic_DNA"/>
</dbReference>
<evidence type="ECO:0000256" key="9">
    <source>
        <dbReference type="SAM" id="Phobius"/>
    </source>
</evidence>
<keyword evidence="9" id="KW-1133">Transmembrane helix</keyword>
<dbReference type="GO" id="GO:0016491">
    <property type="term" value="F:oxidoreductase activity"/>
    <property type="evidence" value="ECO:0007669"/>
    <property type="project" value="TreeGrafter"/>
</dbReference>
<dbReference type="InterPro" id="IPR051829">
    <property type="entry name" value="Multiheme_Cytochr_ET"/>
</dbReference>
<dbReference type="Gene3D" id="2.60.200.20">
    <property type="match status" value="1"/>
</dbReference>
<evidence type="ECO:0000259" key="10">
    <source>
        <dbReference type="PROSITE" id="PS50006"/>
    </source>
</evidence>
<accession>A0A842I1H1</accession>
<keyword evidence="4" id="KW-0349">Heme</keyword>